<comment type="caution">
    <text evidence="8">The sequence shown here is derived from an EMBL/GenBank/DDBJ whole genome shotgun (WGS) entry which is preliminary data.</text>
</comment>
<feature type="domain" description="Response regulatory" evidence="7">
    <location>
        <begin position="7"/>
        <end position="123"/>
    </location>
</feature>
<evidence type="ECO:0000313" key="8">
    <source>
        <dbReference type="EMBL" id="MFC0316782.1"/>
    </source>
</evidence>
<evidence type="ECO:0000256" key="1">
    <source>
        <dbReference type="ARBA" id="ARBA00022553"/>
    </source>
</evidence>
<protein>
    <submittedName>
        <fullName evidence="8">Response regulator</fullName>
    </submittedName>
</protein>
<dbReference type="SMART" id="SM00448">
    <property type="entry name" value="REC"/>
    <property type="match status" value="1"/>
</dbReference>
<keyword evidence="1 5" id="KW-0597">Phosphoprotein</keyword>
<evidence type="ECO:0000259" key="6">
    <source>
        <dbReference type="PROSITE" id="PS50043"/>
    </source>
</evidence>
<dbReference type="PROSITE" id="PS50043">
    <property type="entry name" value="HTH_LUXR_2"/>
    <property type="match status" value="1"/>
</dbReference>
<dbReference type="Pfam" id="PF00196">
    <property type="entry name" value="GerE"/>
    <property type="match status" value="1"/>
</dbReference>
<gene>
    <name evidence="8" type="ORF">ACFFI0_00630</name>
</gene>
<dbReference type="SMART" id="SM00421">
    <property type="entry name" value="HTH_LUXR"/>
    <property type="match status" value="1"/>
</dbReference>
<keyword evidence="2" id="KW-0805">Transcription regulation</keyword>
<feature type="domain" description="HTH luxR-type" evidence="6">
    <location>
        <begin position="144"/>
        <end position="209"/>
    </location>
</feature>
<evidence type="ECO:0000313" key="9">
    <source>
        <dbReference type="Proteomes" id="UP001589774"/>
    </source>
</evidence>
<dbReference type="PROSITE" id="PS50110">
    <property type="entry name" value="RESPONSE_REGULATORY"/>
    <property type="match status" value="1"/>
</dbReference>
<evidence type="ECO:0000256" key="5">
    <source>
        <dbReference type="PROSITE-ProRule" id="PRU00169"/>
    </source>
</evidence>
<sequence length="211" mass="23632">MSIKHISLLIVDDHPVVLEGMKALLSDNESVTVKACCHDGESALRFLAENNIDVILLDINLPDISGIDLCKQIKQLHPHIHIIGISNYNERSMITKMLQNGANGYVLKNASAEEIINAIQSVVNKKLYFSPEVQQSLFEAALHDPMNLPKLTRREQEVLRCIAEGKTTVEIGETLFISPHTVETHRRNLMQKFEVSNAAALIRVATQYQLI</sequence>
<reference evidence="8 9" key="1">
    <citation type="submission" date="2024-09" db="EMBL/GenBank/DDBJ databases">
        <authorList>
            <person name="Sun Q."/>
            <person name="Mori K."/>
        </authorList>
    </citation>
    <scope>NUCLEOTIDE SEQUENCE [LARGE SCALE GENOMIC DNA]</scope>
    <source>
        <strain evidence="8 9">CCM 7765</strain>
    </source>
</reference>
<proteinExistence type="predicted"/>
<dbReference type="PANTHER" id="PTHR43214:SF41">
    <property type="entry name" value="NITRATE_NITRITE RESPONSE REGULATOR PROTEIN NARP"/>
    <property type="match status" value="1"/>
</dbReference>
<dbReference type="Proteomes" id="UP001589774">
    <property type="component" value="Unassembled WGS sequence"/>
</dbReference>
<name>A0ABV6HD23_9SPHI</name>
<dbReference type="Pfam" id="PF00072">
    <property type="entry name" value="Response_reg"/>
    <property type="match status" value="1"/>
</dbReference>
<dbReference type="RefSeq" id="WP_013664023.1">
    <property type="nucleotide sequence ID" value="NZ_JBHLWO010000001.1"/>
</dbReference>
<dbReference type="InterPro" id="IPR058245">
    <property type="entry name" value="NreC/VraR/RcsB-like_REC"/>
</dbReference>
<dbReference type="CDD" id="cd06170">
    <property type="entry name" value="LuxR_C_like"/>
    <property type="match status" value="1"/>
</dbReference>
<dbReference type="InterPro" id="IPR016032">
    <property type="entry name" value="Sig_transdc_resp-reg_C-effctor"/>
</dbReference>
<dbReference type="CDD" id="cd17535">
    <property type="entry name" value="REC_NarL-like"/>
    <property type="match status" value="1"/>
</dbReference>
<dbReference type="Gene3D" id="3.40.50.2300">
    <property type="match status" value="1"/>
</dbReference>
<evidence type="ECO:0000256" key="4">
    <source>
        <dbReference type="ARBA" id="ARBA00023163"/>
    </source>
</evidence>
<accession>A0ABV6HD23</accession>
<dbReference type="InterPro" id="IPR011006">
    <property type="entry name" value="CheY-like_superfamily"/>
</dbReference>
<keyword evidence="3" id="KW-0238">DNA-binding</keyword>
<evidence type="ECO:0000259" key="7">
    <source>
        <dbReference type="PROSITE" id="PS50110"/>
    </source>
</evidence>
<feature type="modified residue" description="4-aspartylphosphate" evidence="5">
    <location>
        <position position="58"/>
    </location>
</feature>
<keyword evidence="9" id="KW-1185">Reference proteome</keyword>
<dbReference type="EMBL" id="JBHLWO010000001">
    <property type="protein sequence ID" value="MFC0316782.1"/>
    <property type="molecule type" value="Genomic_DNA"/>
</dbReference>
<dbReference type="SUPFAM" id="SSF46894">
    <property type="entry name" value="C-terminal effector domain of the bipartite response regulators"/>
    <property type="match status" value="1"/>
</dbReference>
<evidence type="ECO:0000256" key="3">
    <source>
        <dbReference type="ARBA" id="ARBA00023125"/>
    </source>
</evidence>
<organism evidence="8 9">
    <name type="scientific">Olivibacter oleidegradans</name>
    <dbReference type="NCBI Taxonomy" id="760123"/>
    <lineage>
        <taxon>Bacteria</taxon>
        <taxon>Pseudomonadati</taxon>
        <taxon>Bacteroidota</taxon>
        <taxon>Sphingobacteriia</taxon>
        <taxon>Sphingobacteriales</taxon>
        <taxon>Sphingobacteriaceae</taxon>
        <taxon>Olivibacter</taxon>
    </lineage>
</organism>
<dbReference type="PANTHER" id="PTHR43214">
    <property type="entry name" value="TWO-COMPONENT RESPONSE REGULATOR"/>
    <property type="match status" value="1"/>
</dbReference>
<dbReference type="InterPro" id="IPR001789">
    <property type="entry name" value="Sig_transdc_resp-reg_receiver"/>
</dbReference>
<evidence type="ECO:0000256" key="2">
    <source>
        <dbReference type="ARBA" id="ARBA00023015"/>
    </source>
</evidence>
<dbReference type="PROSITE" id="PS00622">
    <property type="entry name" value="HTH_LUXR_1"/>
    <property type="match status" value="1"/>
</dbReference>
<dbReference type="InterPro" id="IPR039420">
    <property type="entry name" value="WalR-like"/>
</dbReference>
<dbReference type="InterPro" id="IPR000792">
    <property type="entry name" value="Tscrpt_reg_LuxR_C"/>
</dbReference>
<keyword evidence="4" id="KW-0804">Transcription</keyword>
<dbReference type="PRINTS" id="PR00038">
    <property type="entry name" value="HTHLUXR"/>
</dbReference>
<dbReference type="SUPFAM" id="SSF52172">
    <property type="entry name" value="CheY-like"/>
    <property type="match status" value="1"/>
</dbReference>